<dbReference type="Proteomes" id="UP000184212">
    <property type="component" value="Unassembled WGS sequence"/>
</dbReference>
<keyword evidence="1" id="KW-1133">Transmembrane helix</keyword>
<gene>
    <name evidence="3" type="ORF">SAMN04488109_4619</name>
</gene>
<evidence type="ECO:0000313" key="3">
    <source>
        <dbReference type="EMBL" id="SHH61153.1"/>
    </source>
</evidence>
<dbReference type="OrthoDB" id="681001at2"/>
<dbReference type="STRING" id="947013.SAMN04488109_4619"/>
<keyword evidence="4" id="KW-1185">Reference proteome</keyword>
<evidence type="ECO:0000259" key="2">
    <source>
        <dbReference type="Pfam" id="PF12158"/>
    </source>
</evidence>
<accession>A0A1M5UER7</accession>
<name>A0A1M5UER7_9BACT</name>
<dbReference type="InterPro" id="IPR021994">
    <property type="entry name" value="DUF3592"/>
</dbReference>
<protein>
    <recommendedName>
        <fullName evidence="2">DUF3592 domain-containing protein</fullName>
    </recommendedName>
</protein>
<evidence type="ECO:0000313" key="4">
    <source>
        <dbReference type="Proteomes" id="UP000184212"/>
    </source>
</evidence>
<sequence>MSRSVLLVPLTNAQQDVAAIFFFLMAMAFIYFSTARLLKVSRFLKNARTTMGVVVKTSAYPSDEEGSFYCPVVRFQTDKQEWITQRVGSFIPQALPEGEEIEIMYDPEDSSQVEIYSRRLIFIPVGCLAFGVMVFVMMLSAVS</sequence>
<dbReference type="EMBL" id="FQWQ01000003">
    <property type="protein sequence ID" value="SHH61153.1"/>
    <property type="molecule type" value="Genomic_DNA"/>
</dbReference>
<dbReference type="AlphaFoldDB" id="A0A1M5UER7"/>
<proteinExistence type="predicted"/>
<keyword evidence="1" id="KW-0812">Transmembrane</keyword>
<feature type="domain" description="DUF3592" evidence="2">
    <location>
        <begin position="50"/>
        <end position="117"/>
    </location>
</feature>
<dbReference type="Pfam" id="PF12158">
    <property type="entry name" value="DUF3592"/>
    <property type="match status" value="1"/>
</dbReference>
<evidence type="ECO:0000256" key="1">
    <source>
        <dbReference type="SAM" id="Phobius"/>
    </source>
</evidence>
<feature type="transmembrane region" description="Helical" evidence="1">
    <location>
        <begin position="120"/>
        <end position="142"/>
    </location>
</feature>
<organism evidence="3 4">
    <name type="scientific">Chryseolinea serpens</name>
    <dbReference type="NCBI Taxonomy" id="947013"/>
    <lineage>
        <taxon>Bacteria</taxon>
        <taxon>Pseudomonadati</taxon>
        <taxon>Bacteroidota</taxon>
        <taxon>Cytophagia</taxon>
        <taxon>Cytophagales</taxon>
        <taxon>Fulvivirgaceae</taxon>
        <taxon>Chryseolinea</taxon>
    </lineage>
</organism>
<keyword evidence="1" id="KW-0472">Membrane</keyword>
<reference evidence="3 4" key="1">
    <citation type="submission" date="2016-11" db="EMBL/GenBank/DDBJ databases">
        <authorList>
            <person name="Jaros S."/>
            <person name="Januszkiewicz K."/>
            <person name="Wedrychowicz H."/>
        </authorList>
    </citation>
    <scope>NUCLEOTIDE SEQUENCE [LARGE SCALE GENOMIC DNA]</scope>
    <source>
        <strain evidence="3 4">DSM 24574</strain>
    </source>
</reference>
<feature type="transmembrane region" description="Helical" evidence="1">
    <location>
        <begin position="20"/>
        <end position="38"/>
    </location>
</feature>
<dbReference type="RefSeq" id="WP_073138689.1">
    <property type="nucleotide sequence ID" value="NZ_FQWQ01000003.1"/>
</dbReference>